<keyword evidence="5 7" id="KW-1133">Transmembrane helix</keyword>
<evidence type="ECO:0000256" key="4">
    <source>
        <dbReference type="ARBA" id="ARBA00022692"/>
    </source>
</evidence>
<feature type="transmembrane region" description="Helical" evidence="7">
    <location>
        <begin position="195"/>
        <end position="219"/>
    </location>
</feature>
<gene>
    <name evidence="8" type="ORF">GCM10007320_48780</name>
</gene>
<feature type="transmembrane region" description="Helical" evidence="7">
    <location>
        <begin position="291"/>
        <end position="313"/>
    </location>
</feature>
<feature type="transmembrane region" description="Helical" evidence="7">
    <location>
        <begin position="12"/>
        <end position="30"/>
    </location>
</feature>
<evidence type="ECO:0000256" key="5">
    <source>
        <dbReference type="ARBA" id="ARBA00022989"/>
    </source>
</evidence>
<keyword evidence="4 7" id="KW-0812">Transmembrane</keyword>
<dbReference type="InterPro" id="IPR002528">
    <property type="entry name" value="MATE_fam"/>
</dbReference>
<feature type="transmembrane region" description="Helical" evidence="7">
    <location>
        <begin position="136"/>
        <end position="157"/>
    </location>
</feature>
<dbReference type="InterPro" id="IPR048279">
    <property type="entry name" value="MdtK-like"/>
</dbReference>
<dbReference type="RefSeq" id="WP_189689480.1">
    <property type="nucleotide sequence ID" value="NZ_BMYK01000020.1"/>
</dbReference>
<feature type="transmembrane region" description="Helical" evidence="7">
    <location>
        <begin position="245"/>
        <end position="271"/>
    </location>
</feature>
<dbReference type="EMBL" id="BMYK01000020">
    <property type="protein sequence ID" value="GHC95590.1"/>
    <property type="molecule type" value="Genomic_DNA"/>
</dbReference>
<feature type="transmembrane region" description="Helical" evidence="7">
    <location>
        <begin position="357"/>
        <end position="379"/>
    </location>
</feature>
<dbReference type="PANTHER" id="PTHR43549:SF3">
    <property type="entry name" value="MULTIDRUG RESISTANCE PROTEIN YPNP-RELATED"/>
    <property type="match status" value="1"/>
</dbReference>
<dbReference type="PANTHER" id="PTHR43549">
    <property type="entry name" value="MULTIDRUG RESISTANCE PROTEIN YPNP-RELATED"/>
    <property type="match status" value="1"/>
</dbReference>
<dbReference type="Proteomes" id="UP000626210">
    <property type="component" value="Unassembled WGS sequence"/>
</dbReference>
<evidence type="ECO:0000256" key="3">
    <source>
        <dbReference type="ARBA" id="ARBA00022475"/>
    </source>
</evidence>
<evidence type="ECO:0000313" key="9">
    <source>
        <dbReference type="Proteomes" id="UP000626210"/>
    </source>
</evidence>
<organism evidence="8 9">
    <name type="scientific">Pseudorhodoferax aquiterrae</name>
    <dbReference type="NCBI Taxonomy" id="747304"/>
    <lineage>
        <taxon>Bacteria</taxon>
        <taxon>Pseudomonadati</taxon>
        <taxon>Pseudomonadota</taxon>
        <taxon>Betaproteobacteria</taxon>
        <taxon>Burkholderiales</taxon>
        <taxon>Comamonadaceae</taxon>
    </lineage>
</organism>
<evidence type="ECO:0000256" key="1">
    <source>
        <dbReference type="ARBA" id="ARBA00004429"/>
    </source>
</evidence>
<sequence>MVAPTSSADPRPLWRVFLVFFGPMVLGNVLQGLQGTLNGIFVGQMLGTHALAATAGMFPVVFFLVSLVIGIGAGGSILIGQAWGAREPHKVRHIAGNAVLAGLVVGLLAAMLGGVFAEPALRALHTPPEVLADAVLYARTLMLAMPGLLLFILFSQLLRGVGDTFSPMVAMLLSTLLSCVLTPALIRGWGGLPQLGLVSAAVATVASYVGALAWLAWYLRRRQHPLALGMPLLRAMRPDAATLRLMLRIGMPAGVQMIVVSLAEIVLLALVNGHGPDAVAAYGAVNQIVNYVQFPAMSIAITASILSAQAIGADRADRLGAITRTALVLNLVVTGALVLLGYALSARLLALFITQPAVIALAQSLLHILLWSLLLYGWASVLGGVMRASGTIMVPMLIGVGSIACVELPVAYGLSGPLGLQGVWIGYPVTFAAMLALNAAYFQWVWRKRRVERLV</sequence>
<name>A0ABQ3G7N3_9BURK</name>
<comment type="subcellular location">
    <subcellularLocation>
        <location evidence="1">Cell inner membrane</location>
        <topology evidence="1">Multi-pass membrane protein</topology>
    </subcellularLocation>
</comment>
<evidence type="ECO:0000256" key="7">
    <source>
        <dbReference type="SAM" id="Phobius"/>
    </source>
</evidence>
<dbReference type="Pfam" id="PF01554">
    <property type="entry name" value="MatE"/>
    <property type="match status" value="2"/>
</dbReference>
<feature type="transmembrane region" description="Helical" evidence="7">
    <location>
        <begin position="94"/>
        <end position="116"/>
    </location>
</feature>
<protein>
    <submittedName>
        <fullName evidence="8">MATE family efflux transporter</fullName>
    </submittedName>
</protein>
<proteinExistence type="predicted"/>
<evidence type="ECO:0000256" key="6">
    <source>
        <dbReference type="ARBA" id="ARBA00023136"/>
    </source>
</evidence>
<feature type="transmembrane region" description="Helical" evidence="7">
    <location>
        <begin position="169"/>
        <end position="189"/>
    </location>
</feature>
<feature type="transmembrane region" description="Helical" evidence="7">
    <location>
        <begin position="391"/>
        <end position="412"/>
    </location>
</feature>
<dbReference type="PIRSF" id="PIRSF006603">
    <property type="entry name" value="DinF"/>
    <property type="match status" value="1"/>
</dbReference>
<feature type="transmembrane region" description="Helical" evidence="7">
    <location>
        <begin position="325"/>
        <end position="345"/>
    </location>
</feature>
<dbReference type="NCBIfam" id="TIGR00797">
    <property type="entry name" value="matE"/>
    <property type="match status" value="1"/>
</dbReference>
<accession>A0ABQ3G7N3</accession>
<keyword evidence="2" id="KW-0813">Transport</keyword>
<evidence type="ECO:0000313" key="8">
    <source>
        <dbReference type="EMBL" id="GHC95590.1"/>
    </source>
</evidence>
<keyword evidence="6 7" id="KW-0472">Membrane</keyword>
<reference evidence="9" key="1">
    <citation type="journal article" date="2019" name="Int. J. Syst. Evol. Microbiol.">
        <title>The Global Catalogue of Microorganisms (GCM) 10K type strain sequencing project: providing services to taxonomists for standard genome sequencing and annotation.</title>
        <authorList>
            <consortium name="The Broad Institute Genomics Platform"/>
            <consortium name="The Broad Institute Genome Sequencing Center for Infectious Disease"/>
            <person name="Wu L."/>
            <person name="Ma J."/>
        </authorList>
    </citation>
    <scope>NUCLEOTIDE SEQUENCE [LARGE SCALE GENOMIC DNA]</scope>
    <source>
        <strain evidence="9">KCTC 23314</strain>
    </source>
</reference>
<evidence type="ECO:0000256" key="2">
    <source>
        <dbReference type="ARBA" id="ARBA00022448"/>
    </source>
</evidence>
<dbReference type="CDD" id="cd13138">
    <property type="entry name" value="MATE_yoeA_like"/>
    <property type="match status" value="1"/>
</dbReference>
<dbReference type="InterPro" id="IPR052031">
    <property type="entry name" value="Membrane_Transporter-Flippase"/>
</dbReference>
<comment type="caution">
    <text evidence="8">The sequence shown here is derived from an EMBL/GenBank/DDBJ whole genome shotgun (WGS) entry which is preliminary data.</text>
</comment>
<keyword evidence="3" id="KW-1003">Cell membrane</keyword>
<keyword evidence="9" id="KW-1185">Reference proteome</keyword>
<feature type="transmembrane region" description="Helical" evidence="7">
    <location>
        <begin position="50"/>
        <end position="73"/>
    </location>
</feature>
<feature type="transmembrane region" description="Helical" evidence="7">
    <location>
        <begin position="424"/>
        <end position="446"/>
    </location>
</feature>